<dbReference type="PANTHER" id="PTHR43124">
    <property type="entry name" value="PURINE EFFLUX PUMP PBUE"/>
    <property type="match status" value="1"/>
</dbReference>
<keyword evidence="2" id="KW-1003">Cell membrane</keyword>
<dbReference type="SUPFAM" id="SSF103473">
    <property type="entry name" value="MFS general substrate transporter"/>
    <property type="match status" value="1"/>
</dbReference>
<feature type="transmembrane region" description="Helical" evidence="6">
    <location>
        <begin position="162"/>
        <end position="183"/>
    </location>
</feature>
<dbReference type="InterPro" id="IPR036259">
    <property type="entry name" value="MFS_trans_sf"/>
</dbReference>
<evidence type="ECO:0000256" key="6">
    <source>
        <dbReference type="SAM" id="Phobius"/>
    </source>
</evidence>
<keyword evidence="3 6" id="KW-0812">Transmembrane</keyword>
<protein>
    <submittedName>
        <fullName evidence="8">Multidrug effflux MFS transporter</fullName>
    </submittedName>
</protein>
<evidence type="ECO:0000313" key="9">
    <source>
        <dbReference type="Proteomes" id="UP001185659"/>
    </source>
</evidence>
<feature type="transmembrane region" description="Helical" evidence="6">
    <location>
        <begin position="215"/>
        <end position="232"/>
    </location>
</feature>
<dbReference type="Pfam" id="PF07690">
    <property type="entry name" value="MFS_1"/>
    <property type="match status" value="1"/>
</dbReference>
<comment type="caution">
    <text evidence="8">The sequence shown here is derived from an EMBL/GenBank/DDBJ whole genome shotgun (WGS) entry which is preliminary data.</text>
</comment>
<keyword evidence="9" id="KW-1185">Reference proteome</keyword>
<dbReference type="Gene3D" id="1.20.1720.10">
    <property type="entry name" value="Multidrug resistance protein D"/>
    <property type="match status" value="1"/>
</dbReference>
<feature type="transmembrane region" description="Helical" evidence="6">
    <location>
        <begin position="341"/>
        <end position="366"/>
    </location>
</feature>
<proteinExistence type="predicted"/>
<dbReference type="PANTHER" id="PTHR43124:SF3">
    <property type="entry name" value="CHLORAMPHENICOL EFFLUX PUMP RV0191"/>
    <property type="match status" value="1"/>
</dbReference>
<dbReference type="InterPro" id="IPR050189">
    <property type="entry name" value="MFS_Efflux_Transporters"/>
</dbReference>
<feature type="transmembrane region" description="Helical" evidence="6">
    <location>
        <begin position="252"/>
        <end position="271"/>
    </location>
</feature>
<name>A0ABU4AL51_9HYPH</name>
<organism evidence="8 9">
    <name type="scientific">Nitratireductor aquimarinus</name>
    <dbReference type="NCBI Taxonomy" id="889300"/>
    <lineage>
        <taxon>Bacteria</taxon>
        <taxon>Pseudomonadati</taxon>
        <taxon>Pseudomonadota</taxon>
        <taxon>Alphaproteobacteria</taxon>
        <taxon>Hyphomicrobiales</taxon>
        <taxon>Phyllobacteriaceae</taxon>
        <taxon>Nitratireductor</taxon>
    </lineage>
</organism>
<feature type="transmembrane region" description="Helical" evidence="6">
    <location>
        <begin position="308"/>
        <end position="329"/>
    </location>
</feature>
<feature type="transmembrane region" description="Helical" evidence="6">
    <location>
        <begin position="77"/>
        <end position="94"/>
    </location>
</feature>
<evidence type="ECO:0000256" key="1">
    <source>
        <dbReference type="ARBA" id="ARBA00004651"/>
    </source>
</evidence>
<comment type="subcellular location">
    <subcellularLocation>
        <location evidence="1">Cell membrane</location>
        <topology evidence="1">Multi-pass membrane protein</topology>
    </subcellularLocation>
</comment>
<evidence type="ECO:0000313" key="8">
    <source>
        <dbReference type="EMBL" id="MDV6226946.1"/>
    </source>
</evidence>
<feature type="domain" description="Major facilitator superfamily (MFS) profile" evidence="7">
    <location>
        <begin position="7"/>
        <end position="394"/>
    </location>
</feature>
<dbReference type="InterPro" id="IPR005829">
    <property type="entry name" value="Sugar_transporter_CS"/>
</dbReference>
<sequence>MEKRTISFERIALYAFLTSLTALSIDAVLPALRLIESDLHVEPPLSTQHIVSLFIFGMVFGELVIGPIADAIGRKRALVGGLALYMAGTVVAMLSTSVEMIVLGRILQGIGVAGPKIATRALVRDQFEGEAMARIMSFMFVLFILVPMIAPAMGQAVLAFAGWRAIFAVYLALSILLCIWLVMRQPETLAPQNRIRFHPVTLLQNGSHVLRNRRVSLLIVATGFVFGAHLQYLSTAADIFFDVYGIGSLFPAYFAAFAASIGLASMVNAQVVRRFGMQAMCEYALCGLVAFGLCMLALSLVWEGHPPLPAFMALGFAIFFCIGFLFGNLNAMAMQSLGQLAGLGASLIASGSSLVAVVFAVAFGAFYNETTIPLASGFLVTGIVGLMLVRLAARASREPVIPVKRGA</sequence>
<feature type="transmembrane region" description="Helical" evidence="6">
    <location>
        <begin position="131"/>
        <end position="150"/>
    </location>
</feature>
<feature type="transmembrane region" description="Helical" evidence="6">
    <location>
        <begin position="100"/>
        <end position="119"/>
    </location>
</feature>
<keyword evidence="5 6" id="KW-0472">Membrane</keyword>
<evidence type="ECO:0000256" key="4">
    <source>
        <dbReference type="ARBA" id="ARBA00022989"/>
    </source>
</evidence>
<dbReference type="RefSeq" id="WP_317561382.1">
    <property type="nucleotide sequence ID" value="NZ_JAWLIP010000005.1"/>
</dbReference>
<dbReference type="Proteomes" id="UP001185659">
    <property type="component" value="Unassembled WGS sequence"/>
</dbReference>
<dbReference type="InterPro" id="IPR020846">
    <property type="entry name" value="MFS_dom"/>
</dbReference>
<feature type="transmembrane region" description="Helical" evidence="6">
    <location>
        <begin position="372"/>
        <end position="393"/>
    </location>
</feature>
<evidence type="ECO:0000256" key="3">
    <source>
        <dbReference type="ARBA" id="ARBA00022692"/>
    </source>
</evidence>
<reference evidence="8 9" key="1">
    <citation type="submission" date="2023-10" db="EMBL/GenBank/DDBJ databases">
        <authorList>
            <person name="Venkata Ramana C."/>
            <person name="Sasikala C."/>
            <person name="Dhurka M."/>
        </authorList>
    </citation>
    <scope>NUCLEOTIDE SEQUENCE [LARGE SCALE GENOMIC DNA]</scope>
    <source>
        <strain evidence="8 9">KCTC 32151</strain>
    </source>
</reference>
<accession>A0ABU4AL51</accession>
<gene>
    <name evidence="8" type="ORF">R2G56_11670</name>
</gene>
<keyword evidence="4 6" id="KW-1133">Transmembrane helix</keyword>
<dbReference type="InterPro" id="IPR011701">
    <property type="entry name" value="MFS"/>
</dbReference>
<feature type="transmembrane region" description="Helical" evidence="6">
    <location>
        <begin position="47"/>
        <end position="65"/>
    </location>
</feature>
<evidence type="ECO:0000256" key="2">
    <source>
        <dbReference type="ARBA" id="ARBA00022475"/>
    </source>
</evidence>
<dbReference type="EMBL" id="JAWLIP010000005">
    <property type="protein sequence ID" value="MDV6226946.1"/>
    <property type="molecule type" value="Genomic_DNA"/>
</dbReference>
<evidence type="ECO:0000259" key="7">
    <source>
        <dbReference type="PROSITE" id="PS50850"/>
    </source>
</evidence>
<feature type="transmembrane region" description="Helical" evidence="6">
    <location>
        <begin position="283"/>
        <end position="302"/>
    </location>
</feature>
<dbReference type="CDD" id="cd17320">
    <property type="entry name" value="MFS_MdfA_MDR_like"/>
    <property type="match status" value="1"/>
</dbReference>
<feature type="transmembrane region" description="Helical" evidence="6">
    <location>
        <begin position="12"/>
        <end position="35"/>
    </location>
</feature>
<dbReference type="PROSITE" id="PS00216">
    <property type="entry name" value="SUGAR_TRANSPORT_1"/>
    <property type="match status" value="1"/>
</dbReference>
<evidence type="ECO:0000256" key="5">
    <source>
        <dbReference type="ARBA" id="ARBA00023136"/>
    </source>
</evidence>
<dbReference type="PROSITE" id="PS50850">
    <property type="entry name" value="MFS"/>
    <property type="match status" value="1"/>
</dbReference>